<comment type="subunit">
    <text evidence="2">Homodimer.</text>
</comment>
<dbReference type="EMBL" id="NHSJ01000065">
    <property type="protein sequence ID" value="PPQ31107.1"/>
    <property type="molecule type" value="Genomic_DNA"/>
</dbReference>
<comment type="subcellular location">
    <subcellularLocation>
        <location evidence="2">Cytoplasm</location>
        <location evidence="2">Nucleoid</location>
    </subcellularLocation>
</comment>
<dbReference type="InterPro" id="IPR004401">
    <property type="entry name" value="YbaB/EbfC"/>
</dbReference>
<comment type="similarity">
    <text evidence="2">Belongs to the YbaB/EbfC family.</text>
</comment>
<dbReference type="SUPFAM" id="SSF82607">
    <property type="entry name" value="YbaB-like"/>
    <property type="match status" value="1"/>
</dbReference>
<evidence type="ECO:0000313" key="4">
    <source>
        <dbReference type="Proteomes" id="UP000239089"/>
    </source>
</evidence>
<name>A0A2S6N937_9HYPH</name>
<organism evidence="3 4">
    <name type="scientific">Rhodoblastus sphagnicola</name>
    <dbReference type="NCBI Taxonomy" id="333368"/>
    <lineage>
        <taxon>Bacteria</taxon>
        <taxon>Pseudomonadati</taxon>
        <taxon>Pseudomonadota</taxon>
        <taxon>Alphaproteobacteria</taxon>
        <taxon>Hyphomicrobiales</taxon>
        <taxon>Rhodoblastaceae</taxon>
        <taxon>Rhodoblastus</taxon>
    </lineage>
</organism>
<dbReference type="InterPro" id="IPR036894">
    <property type="entry name" value="YbaB-like_sf"/>
</dbReference>
<dbReference type="AlphaFoldDB" id="A0A2S6N937"/>
<sequence>MMDIMGMMKKAGAMQAKMAEMQAELENVTVDGAAGGGMVSVVITAKGVLKSVTIDPSLLKADEKEILEDLIVAAHAEARGKAESLLEDKMKSVTAGIGLPPGFKLPF</sequence>
<evidence type="ECO:0000256" key="1">
    <source>
        <dbReference type="ARBA" id="ARBA00023125"/>
    </source>
</evidence>
<dbReference type="GO" id="GO:0005829">
    <property type="term" value="C:cytosol"/>
    <property type="evidence" value="ECO:0007669"/>
    <property type="project" value="TreeGrafter"/>
</dbReference>
<dbReference type="OrthoDB" id="9803080at2"/>
<accession>A0A2S6N937</accession>
<gene>
    <name evidence="3" type="ORF">CCR94_10325</name>
</gene>
<reference evidence="3 4" key="1">
    <citation type="journal article" date="2018" name="Arch. Microbiol.">
        <title>New insights into the metabolic potential of the phototrophic purple bacterium Rhodopila globiformis DSM 161(T) from its draft genome sequence and evidence for a vanadium-dependent nitrogenase.</title>
        <authorList>
            <person name="Imhoff J.F."/>
            <person name="Rahn T."/>
            <person name="Kunzel S."/>
            <person name="Neulinger S.C."/>
        </authorList>
    </citation>
    <scope>NUCLEOTIDE SEQUENCE [LARGE SCALE GENOMIC DNA]</scope>
    <source>
        <strain evidence="3 4">DSM 16996</strain>
    </source>
</reference>
<evidence type="ECO:0000313" key="3">
    <source>
        <dbReference type="EMBL" id="PPQ31107.1"/>
    </source>
</evidence>
<evidence type="ECO:0000256" key="2">
    <source>
        <dbReference type="HAMAP-Rule" id="MF_00274"/>
    </source>
</evidence>
<dbReference type="PANTHER" id="PTHR33449:SF1">
    <property type="entry name" value="NUCLEOID-ASSOCIATED PROTEIN YBAB"/>
    <property type="match status" value="1"/>
</dbReference>
<protein>
    <recommendedName>
        <fullName evidence="2">Nucleoid-associated protein CCR94_10325</fullName>
    </recommendedName>
</protein>
<dbReference type="NCBIfam" id="TIGR00103">
    <property type="entry name" value="DNA_YbaB_EbfC"/>
    <property type="match status" value="1"/>
</dbReference>
<keyword evidence="1 2" id="KW-0238">DNA-binding</keyword>
<dbReference type="GO" id="GO:0003677">
    <property type="term" value="F:DNA binding"/>
    <property type="evidence" value="ECO:0007669"/>
    <property type="project" value="UniProtKB-UniRule"/>
</dbReference>
<dbReference type="GO" id="GO:0043590">
    <property type="term" value="C:bacterial nucleoid"/>
    <property type="evidence" value="ECO:0007669"/>
    <property type="project" value="UniProtKB-UniRule"/>
</dbReference>
<dbReference type="Proteomes" id="UP000239089">
    <property type="component" value="Unassembled WGS sequence"/>
</dbReference>
<dbReference type="PANTHER" id="PTHR33449">
    <property type="entry name" value="NUCLEOID-ASSOCIATED PROTEIN YBAB"/>
    <property type="match status" value="1"/>
</dbReference>
<keyword evidence="4" id="KW-1185">Reference proteome</keyword>
<dbReference type="PIRSF" id="PIRSF004555">
    <property type="entry name" value="UCP004555"/>
    <property type="match status" value="1"/>
</dbReference>
<dbReference type="RefSeq" id="WP_104507789.1">
    <property type="nucleotide sequence ID" value="NZ_JACIGC010000002.1"/>
</dbReference>
<comment type="function">
    <text evidence="2">Binds to DNA and alters its conformation. May be involved in regulation of gene expression, nucleoid organization and DNA protection.</text>
</comment>
<dbReference type="Pfam" id="PF02575">
    <property type="entry name" value="YbaB_DNA_bd"/>
    <property type="match status" value="1"/>
</dbReference>
<keyword evidence="2" id="KW-0963">Cytoplasm</keyword>
<proteinExistence type="inferred from homology"/>
<comment type="caution">
    <text evidence="3">The sequence shown here is derived from an EMBL/GenBank/DDBJ whole genome shotgun (WGS) entry which is preliminary data.</text>
</comment>
<dbReference type="Gene3D" id="3.30.1310.10">
    <property type="entry name" value="Nucleoid-associated protein YbaB-like domain"/>
    <property type="match status" value="1"/>
</dbReference>
<dbReference type="HAMAP" id="MF_00274">
    <property type="entry name" value="DNA_YbaB_EbfC"/>
    <property type="match status" value="1"/>
</dbReference>